<reference evidence="1 2" key="1">
    <citation type="submission" date="2018-05" db="EMBL/GenBank/DDBJ databases">
        <authorList>
            <consortium name="IHU Genomes"/>
        </authorList>
    </citation>
    <scope>NUCLEOTIDE SEQUENCE [LARGE SCALE GENOMIC DNA]</scope>
    <source>
        <strain evidence="1 2">P7336</strain>
    </source>
</reference>
<dbReference type="STRING" id="29313.BHQ16_08360"/>
<evidence type="ECO:0000313" key="2">
    <source>
        <dbReference type="Proteomes" id="UP000252015"/>
    </source>
</evidence>
<name>A0A1E3TI29_MYCSH</name>
<evidence type="ECO:0000313" key="1">
    <source>
        <dbReference type="EMBL" id="SRX94107.1"/>
    </source>
</evidence>
<dbReference type="RefSeq" id="WP_069395567.1">
    <property type="nucleotide sequence ID" value="NZ_JACKUN010000012.1"/>
</dbReference>
<dbReference type="OrthoDB" id="5149759at2"/>
<dbReference type="AlphaFoldDB" id="A0A1E3TI29"/>
<gene>
    <name evidence="1" type="ORF">MSP7336_02355</name>
</gene>
<organism evidence="1 2">
    <name type="scientific">Mycobacterium shimoidei</name>
    <dbReference type="NCBI Taxonomy" id="29313"/>
    <lineage>
        <taxon>Bacteria</taxon>
        <taxon>Bacillati</taxon>
        <taxon>Actinomycetota</taxon>
        <taxon>Actinomycetes</taxon>
        <taxon>Mycobacteriales</taxon>
        <taxon>Mycobacteriaceae</taxon>
        <taxon>Mycobacterium</taxon>
    </lineage>
</organism>
<protein>
    <submittedName>
        <fullName evidence="1">Uncharacterized protein</fullName>
    </submittedName>
</protein>
<proteinExistence type="predicted"/>
<sequence>MTAGRWACRLMGHRLRFHADGQTMHWECARGCGQAGGHKTYDTAEQAIRYAAAFDRTGDLDKRAPMLGLLPLRLWHKLRQ</sequence>
<dbReference type="Proteomes" id="UP000252015">
    <property type="component" value="Unassembled WGS sequence"/>
</dbReference>
<dbReference type="EMBL" id="UEGW01000001">
    <property type="protein sequence ID" value="SRX94107.1"/>
    <property type="molecule type" value="Genomic_DNA"/>
</dbReference>
<keyword evidence="2" id="KW-1185">Reference proteome</keyword>
<accession>A0A1E3TI29</accession>